<proteinExistence type="predicted"/>
<evidence type="ECO:0008006" key="3">
    <source>
        <dbReference type="Google" id="ProtNLM"/>
    </source>
</evidence>
<dbReference type="SUPFAM" id="SSF51197">
    <property type="entry name" value="Clavaminate synthase-like"/>
    <property type="match status" value="1"/>
</dbReference>
<evidence type="ECO:0000313" key="2">
    <source>
        <dbReference type="Proteomes" id="UP000468531"/>
    </source>
</evidence>
<sequence length="250" mass="28587">MPLLTDRLDPTALAAELDEKGFVCIENAIDPAWIDRAQGYVHGLVEQKGKRYFALNWLSRNRGTPPQELIGDPQMRRLLTRLAQIGCPKAKLDEEIYTGLRVVAGRTGDERSLLYHYDKHVITALAPILIPEGPKRRAGELIVFPNRRGYRRFALFNIVEKAITQSNWYRNRVTRKLAAGDPPNIKYLKPGNLYLFWGYRTYHANFPVASDMVRATMLLHYGDPHPGSLILKANTVRQNRDERRIAQEAP</sequence>
<accession>A0A6P1BQA5</accession>
<keyword evidence="2" id="KW-1185">Reference proteome</keyword>
<evidence type="ECO:0000313" key="1">
    <source>
        <dbReference type="EMBL" id="NEU99850.1"/>
    </source>
</evidence>
<protein>
    <recommendedName>
        <fullName evidence="3">Phytanoyl-CoA dioxygenase family protein</fullName>
    </recommendedName>
</protein>
<comment type="caution">
    <text evidence="1">The sequence shown here is derived from an EMBL/GenBank/DDBJ whole genome shotgun (WGS) entry which is preliminary data.</text>
</comment>
<dbReference type="AlphaFoldDB" id="A0A6P1BQA5"/>
<dbReference type="Proteomes" id="UP000468531">
    <property type="component" value="Unassembled WGS sequence"/>
</dbReference>
<name>A0A6P1BQA5_9BRAD</name>
<organism evidence="1 2">
    <name type="scientific">Bradyrhizobium uaiense</name>
    <dbReference type="NCBI Taxonomy" id="2594946"/>
    <lineage>
        <taxon>Bacteria</taxon>
        <taxon>Pseudomonadati</taxon>
        <taxon>Pseudomonadota</taxon>
        <taxon>Alphaproteobacteria</taxon>
        <taxon>Hyphomicrobiales</taxon>
        <taxon>Nitrobacteraceae</taxon>
        <taxon>Bradyrhizobium</taxon>
    </lineage>
</organism>
<dbReference type="RefSeq" id="WP_163159433.1">
    <property type="nucleotide sequence ID" value="NZ_VKHP01000148.1"/>
</dbReference>
<gene>
    <name evidence="1" type="ORF">FNJ47_29545</name>
</gene>
<reference evidence="1 2" key="1">
    <citation type="journal article" date="2020" name="Arch. Microbiol.">
        <title>Bradyrhizobium uaiense sp. nov., a new highly efficient cowpea symbiont.</title>
        <authorList>
            <person name="Cabral Michel D."/>
            <person name="Azarias Guimaraes A."/>
            <person name="Martins da Costa E."/>
            <person name="Soares de Carvalho T."/>
            <person name="Balsanelli E."/>
            <person name="Willems A."/>
            <person name="Maltempi de Souza E."/>
            <person name="de Souza Moreira F.M."/>
        </authorList>
    </citation>
    <scope>NUCLEOTIDE SEQUENCE [LARGE SCALE GENOMIC DNA]</scope>
    <source>
        <strain evidence="1 2">UFLA 03-164</strain>
    </source>
</reference>
<dbReference type="EMBL" id="VKHP01000148">
    <property type="protein sequence ID" value="NEU99850.1"/>
    <property type="molecule type" value="Genomic_DNA"/>
</dbReference>